<feature type="compositionally biased region" description="Gly residues" evidence="1">
    <location>
        <begin position="544"/>
        <end position="553"/>
    </location>
</feature>
<sequence>MVTRIISVILLVLLFTSCAEVSVRKVPTPTQYTLWTDEMQKEADNMQGFRFYLPRPFINVFESFPVRTDIYIATGKLVAETGNPNKKYVLINTITDKSGLSQYINGDLSMGQDFLNELRQPAPIDTIQQDSKKDPKKENTANADPANADSANANADPANADSANANADPANADSAKTDDKSTGLPFPGYDRTELPKLPSSLNPEESKSYSPYEPESPKQEQPTTGINRQSVSNNNAAFAYQPLRGNFDIVYLPDFEEQYAISSQSGLGNAQFAVNFGQGWSLQSFNSLSDNSELNKRVFDLIDTSISAAKSAVTGLPPGTEKAISGIPQLNTDEKSLGGLFAKTEGTPVTLKFVVVHYAAKGLYPVLKPRELQKRIHLKDKVDTSWLLTRLTDTSKTYAYSEYKQEDLKNAIKSVDSENFTVPRYPYQYISFNTFRYMAVEVVESSSSEGNDPFKNLYDSTGTKFNLNSQARLGEITHIIRALTRNEIQLKRQQNFIEYQKNVLNQTLQNNRSNGSGNFGVQSSGSNSQGSDLTPDIDNAIDGISGGKSGGPGISSEKPSSMTDDLKKLQQGEKTE</sequence>
<dbReference type="Proteomes" id="UP000326354">
    <property type="component" value="Chromosome"/>
</dbReference>
<feature type="region of interest" description="Disordered" evidence="1">
    <location>
        <begin position="508"/>
        <end position="576"/>
    </location>
</feature>
<dbReference type="RefSeq" id="WP_151970306.1">
    <property type="nucleotide sequence ID" value="NZ_AP019860.1"/>
</dbReference>
<name>A0A5S9ISA5_UABAM</name>
<feature type="compositionally biased region" description="Low complexity" evidence="1">
    <location>
        <begin position="513"/>
        <end position="531"/>
    </location>
</feature>
<keyword evidence="3" id="KW-1185">Reference proteome</keyword>
<feature type="compositionally biased region" description="Low complexity" evidence="1">
    <location>
        <begin position="141"/>
        <end position="174"/>
    </location>
</feature>
<evidence type="ECO:0000256" key="1">
    <source>
        <dbReference type="SAM" id="MobiDB-lite"/>
    </source>
</evidence>
<dbReference type="KEGG" id="uam:UABAM_04626"/>
<feature type="compositionally biased region" description="Basic and acidic residues" evidence="1">
    <location>
        <begin position="130"/>
        <end position="139"/>
    </location>
</feature>
<feature type="region of interest" description="Disordered" evidence="1">
    <location>
        <begin position="125"/>
        <end position="229"/>
    </location>
</feature>
<protein>
    <submittedName>
        <fullName evidence="2">Uncharacterized protein</fullName>
    </submittedName>
</protein>
<reference evidence="2 3" key="1">
    <citation type="submission" date="2019-08" db="EMBL/GenBank/DDBJ databases">
        <title>Complete genome sequence of Candidatus Uab amorphum.</title>
        <authorList>
            <person name="Shiratori T."/>
            <person name="Suzuki S."/>
            <person name="Kakizawa Y."/>
            <person name="Ishida K."/>
        </authorList>
    </citation>
    <scope>NUCLEOTIDE SEQUENCE [LARGE SCALE GENOMIC DNA]</scope>
    <source>
        <strain evidence="2 3">SRT547</strain>
    </source>
</reference>
<dbReference type="OrthoDB" id="277441at2"/>
<evidence type="ECO:0000313" key="2">
    <source>
        <dbReference type="EMBL" id="BBM86240.1"/>
    </source>
</evidence>
<gene>
    <name evidence="2" type="ORF">UABAM_04626</name>
</gene>
<dbReference type="PROSITE" id="PS51257">
    <property type="entry name" value="PROKAR_LIPOPROTEIN"/>
    <property type="match status" value="1"/>
</dbReference>
<organism evidence="2 3">
    <name type="scientific">Uabimicrobium amorphum</name>
    <dbReference type="NCBI Taxonomy" id="2596890"/>
    <lineage>
        <taxon>Bacteria</taxon>
        <taxon>Pseudomonadati</taxon>
        <taxon>Planctomycetota</taxon>
        <taxon>Candidatus Uabimicrobiia</taxon>
        <taxon>Candidatus Uabimicrobiales</taxon>
        <taxon>Candidatus Uabimicrobiaceae</taxon>
        <taxon>Candidatus Uabimicrobium</taxon>
    </lineage>
</organism>
<evidence type="ECO:0000313" key="3">
    <source>
        <dbReference type="Proteomes" id="UP000326354"/>
    </source>
</evidence>
<proteinExistence type="predicted"/>
<feature type="compositionally biased region" description="Basic and acidic residues" evidence="1">
    <location>
        <begin position="564"/>
        <end position="576"/>
    </location>
</feature>
<accession>A0A5S9ISA5</accession>
<dbReference type="EMBL" id="AP019860">
    <property type="protein sequence ID" value="BBM86240.1"/>
    <property type="molecule type" value="Genomic_DNA"/>
</dbReference>
<dbReference type="AlphaFoldDB" id="A0A5S9ISA5"/>